<dbReference type="SUPFAM" id="SSF55120">
    <property type="entry name" value="Pseudouridine synthase"/>
    <property type="match status" value="1"/>
</dbReference>
<evidence type="ECO:0000256" key="2">
    <source>
        <dbReference type="ARBA" id="ARBA00023235"/>
    </source>
</evidence>
<evidence type="ECO:0000256" key="1">
    <source>
        <dbReference type="ARBA" id="ARBA00000073"/>
    </source>
</evidence>
<keyword evidence="7" id="KW-1185">Reference proteome</keyword>
<reference evidence="7" key="1">
    <citation type="journal article" date="2019" name="Int. J. Syst. Evol. Microbiol.">
        <title>The Global Catalogue of Microorganisms (GCM) 10K type strain sequencing project: providing services to taxonomists for standard genome sequencing and annotation.</title>
        <authorList>
            <consortium name="The Broad Institute Genomics Platform"/>
            <consortium name="The Broad Institute Genome Sequencing Center for Infectious Disease"/>
            <person name="Wu L."/>
            <person name="Ma J."/>
        </authorList>
    </citation>
    <scope>NUCLEOTIDE SEQUENCE [LARGE SCALE GENOMIC DNA]</scope>
    <source>
        <strain evidence="7">KCTC 33676</strain>
    </source>
</reference>
<evidence type="ECO:0000259" key="5">
    <source>
        <dbReference type="Pfam" id="PF00849"/>
    </source>
</evidence>
<evidence type="ECO:0000313" key="7">
    <source>
        <dbReference type="Proteomes" id="UP001597497"/>
    </source>
</evidence>
<dbReference type="GO" id="GO:0016853">
    <property type="term" value="F:isomerase activity"/>
    <property type="evidence" value="ECO:0007669"/>
    <property type="project" value="UniProtKB-KW"/>
</dbReference>
<feature type="domain" description="Pseudouridine synthase RsuA/RluA-like" evidence="5">
    <location>
        <begin position="12"/>
        <end position="167"/>
    </location>
</feature>
<dbReference type="InterPro" id="IPR050188">
    <property type="entry name" value="RluA_PseudoU_synthase"/>
</dbReference>
<dbReference type="Pfam" id="PF00849">
    <property type="entry name" value="PseudoU_synth_2"/>
    <property type="match status" value="1"/>
</dbReference>
<proteinExistence type="predicted"/>
<dbReference type="Gene3D" id="3.30.2350.10">
    <property type="entry name" value="Pseudouridine synthase"/>
    <property type="match status" value="1"/>
</dbReference>
<dbReference type="InterPro" id="IPR006145">
    <property type="entry name" value="PsdUridine_synth_RsuA/RluA"/>
</dbReference>
<dbReference type="PANTHER" id="PTHR21600:SF81">
    <property type="entry name" value="21S RRNA PSEUDOURIDINE(2819) SYNTHASE"/>
    <property type="match status" value="1"/>
</dbReference>
<dbReference type="EMBL" id="JBHUMM010000043">
    <property type="protein sequence ID" value="MFD2672987.1"/>
    <property type="molecule type" value="Genomic_DNA"/>
</dbReference>
<evidence type="ECO:0000256" key="4">
    <source>
        <dbReference type="ARBA" id="ARBA00033164"/>
    </source>
</evidence>
<keyword evidence="2 6" id="KW-0413">Isomerase</keyword>
<evidence type="ECO:0000256" key="3">
    <source>
        <dbReference type="ARBA" id="ARBA00031870"/>
    </source>
</evidence>
<sequence length="241" mass="27497">MAAFPILYEDNHVIVIEKPFNMPTQEDATRDLDVVNALKQDLKQRYDKPGNVFVGLVHRLDRPVGGAMLFAKTSKAASRLSDQVRTHRFQKAYLAIVHGTPQSLHGELVDYLVKDPKTNIVTRTHPRDPNGKKAVLTYQCGTTQKGYTLVAIRLHTGRPHQIRVQLSGLGHPLFGDQKYGQQLNRAGQQIALWSTRIGFQHPTQKEPVWCTQLPPRSEQWGHWHEDEMRELVHHVLPEMNT</sequence>
<dbReference type="InterPro" id="IPR020103">
    <property type="entry name" value="PsdUridine_synth_cat_dom_sf"/>
</dbReference>
<dbReference type="Proteomes" id="UP001597497">
    <property type="component" value="Unassembled WGS sequence"/>
</dbReference>
<protein>
    <recommendedName>
        <fullName evidence="3">RNA pseudouridylate synthase</fullName>
    </recommendedName>
    <alternativeName>
        <fullName evidence="4">RNA-uridine isomerase</fullName>
    </alternativeName>
</protein>
<dbReference type="RefSeq" id="WP_379930544.1">
    <property type="nucleotide sequence ID" value="NZ_JBHUMM010000043.1"/>
</dbReference>
<organism evidence="6 7">
    <name type="scientific">Marinicrinis sediminis</name>
    <dbReference type="NCBI Taxonomy" id="1652465"/>
    <lineage>
        <taxon>Bacteria</taxon>
        <taxon>Bacillati</taxon>
        <taxon>Bacillota</taxon>
        <taxon>Bacilli</taxon>
        <taxon>Bacillales</taxon>
        <taxon>Paenibacillaceae</taxon>
    </lineage>
</organism>
<comment type="caution">
    <text evidence="6">The sequence shown here is derived from an EMBL/GenBank/DDBJ whole genome shotgun (WGS) entry which is preliminary data.</text>
</comment>
<evidence type="ECO:0000313" key="6">
    <source>
        <dbReference type="EMBL" id="MFD2672987.1"/>
    </source>
</evidence>
<gene>
    <name evidence="6" type="ORF">ACFSUC_15565</name>
</gene>
<comment type="catalytic activity">
    <reaction evidence="1">
        <text>a uridine in RNA = a pseudouridine in RNA</text>
        <dbReference type="Rhea" id="RHEA:48348"/>
        <dbReference type="Rhea" id="RHEA-COMP:12068"/>
        <dbReference type="Rhea" id="RHEA-COMP:12069"/>
        <dbReference type="ChEBI" id="CHEBI:65314"/>
        <dbReference type="ChEBI" id="CHEBI:65315"/>
    </reaction>
</comment>
<name>A0ABW5RG29_9BACL</name>
<accession>A0ABW5RG29</accession>
<dbReference type="CDD" id="cd02869">
    <property type="entry name" value="PseudoU_synth_RluA_like"/>
    <property type="match status" value="1"/>
</dbReference>
<dbReference type="PANTHER" id="PTHR21600">
    <property type="entry name" value="MITOCHONDRIAL RNA PSEUDOURIDINE SYNTHASE"/>
    <property type="match status" value="1"/>
</dbReference>